<dbReference type="Gene3D" id="3.40.50.10090">
    <property type="match status" value="2"/>
</dbReference>
<name>A0ABQ6P6Z3_9SPHN</name>
<dbReference type="SUPFAM" id="SSF69618">
    <property type="entry name" value="HemD-like"/>
    <property type="match status" value="1"/>
</dbReference>
<evidence type="ECO:0000259" key="1">
    <source>
        <dbReference type="Pfam" id="PF02602"/>
    </source>
</evidence>
<dbReference type="Proteomes" id="UP001187221">
    <property type="component" value="Unassembled WGS sequence"/>
</dbReference>
<feature type="domain" description="Tetrapyrrole biosynthesis uroporphyrinogen III synthase" evidence="1">
    <location>
        <begin position="25"/>
        <end position="154"/>
    </location>
</feature>
<evidence type="ECO:0000313" key="2">
    <source>
        <dbReference type="EMBL" id="GMM61011.1"/>
    </source>
</evidence>
<sequence>MPDPARFAGILAGSANLFRHGGPGLAPLQTLPVHAVGEQTAQAARAAGFAVASVGEGGLQSVASTLAPGRYLRLSGADPVALTLPEGIHVETVRLYAAKALPLSPAAQDVLRAPCVVALHSGEAVRHLAAECARLNLPRGAIRLACLAPRIAEIAGPGWETVEISAMRNDQPLLALARQMCKNP</sequence>
<dbReference type="InterPro" id="IPR036108">
    <property type="entry name" value="4pyrrol_syn_uPrphyn_synt_sf"/>
</dbReference>
<dbReference type="Pfam" id="PF02602">
    <property type="entry name" value="HEM4"/>
    <property type="match status" value="1"/>
</dbReference>
<gene>
    <name evidence="2" type="ORF">NUTIK01_17880</name>
</gene>
<proteinExistence type="predicted"/>
<dbReference type="EMBL" id="BTFW01000001">
    <property type="protein sequence ID" value="GMM61011.1"/>
    <property type="molecule type" value="Genomic_DNA"/>
</dbReference>
<protein>
    <recommendedName>
        <fullName evidence="1">Tetrapyrrole biosynthesis uroporphyrinogen III synthase domain-containing protein</fullName>
    </recommendedName>
</protein>
<organism evidence="2 3">
    <name type="scientific">Novosphingobium pituita</name>
    <dbReference type="NCBI Taxonomy" id="3056842"/>
    <lineage>
        <taxon>Bacteria</taxon>
        <taxon>Pseudomonadati</taxon>
        <taxon>Pseudomonadota</taxon>
        <taxon>Alphaproteobacteria</taxon>
        <taxon>Sphingomonadales</taxon>
        <taxon>Sphingomonadaceae</taxon>
        <taxon>Novosphingobium</taxon>
    </lineage>
</organism>
<dbReference type="InterPro" id="IPR003754">
    <property type="entry name" value="4pyrrol_synth_uPrphyn_synth"/>
</dbReference>
<reference evidence="2 3" key="1">
    <citation type="submission" date="2023-06" db="EMBL/GenBank/DDBJ databases">
        <title>Draft genome sequence of Novosphingobium sp. strain IK01.</title>
        <authorList>
            <person name="Hatamoto M."/>
            <person name="Ikarashi T."/>
            <person name="Yamaguchi T."/>
        </authorList>
    </citation>
    <scope>NUCLEOTIDE SEQUENCE [LARGE SCALE GENOMIC DNA]</scope>
    <source>
        <strain evidence="2 3">IK01</strain>
    </source>
</reference>
<keyword evidence="3" id="KW-1185">Reference proteome</keyword>
<comment type="caution">
    <text evidence="2">The sequence shown here is derived from an EMBL/GenBank/DDBJ whole genome shotgun (WGS) entry which is preliminary data.</text>
</comment>
<evidence type="ECO:0000313" key="3">
    <source>
        <dbReference type="Proteomes" id="UP001187221"/>
    </source>
</evidence>
<accession>A0ABQ6P6Z3</accession>